<evidence type="ECO:0000313" key="1">
    <source>
        <dbReference type="EMBL" id="KAG7298603.1"/>
    </source>
</evidence>
<keyword evidence="2" id="KW-1185">Reference proteome</keyword>
<protein>
    <submittedName>
        <fullName evidence="1">Uncharacterized protein</fullName>
    </submittedName>
</protein>
<dbReference type="Proteomes" id="UP000823941">
    <property type="component" value="Chromosome 24"/>
</dbReference>
<organism evidence="1 2">
    <name type="scientific">Plutella xylostella</name>
    <name type="common">Diamondback moth</name>
    <name type="synonym">Plutella maculipennis</name>
    <dbReference type="NCBI Taxonomy" id="51655"/>
    <lineage>
        <taxon>Eukaryota</taxon>
        <taxon>Metazoa</taxon>
        <taxon>Ecdysozoa</taxon>
        <taxon>Arthropoda</taxon>
        <taxon>Hexapoda</taxon>
        <taxon>Insecta</taxon>
        <taxon>Pterygota</taxon>
        <taxon>Neoptera</taxon>
        <taxon>Endopterygota</taxon>
        <taxon>Lepidoptera</taxon>
        <taxon>Glossata</taxon>
        <taxon>Ditrysia</taxon>
        <taxon>Yponomeutoidea</taxon>
        <taxon>Plutellidae</taxon>
        <taxon>Plutella</taxon>
    </lineage>
</organism>
<comment type="caution">
    <text evidence="1">The sequence shown here is derived from an EMBL/GenBank/DDBJ whole genome shotgun (WGS) entry which is preliminary data.</text>
</comment>
<dbReference type="EMBL" id="JAHIBW010000024">
    <property type="protein sequence ID" value="KAG7298603.1"/>
    <property type="molecule type" value="Genomic_DNA"/>
</dbReference>
<reference evidence="1 2" key="1">
    <citation type="submission" date="2021-06" db="EMBL/GenBank/DDBJ databases">
        <title>A haploid diamondback moth (Plutella xylostella L.) genome assembly resolves 31 chromosomes and identifies a diamide resistance mutation.</title>
        <authorList>
            <person name="Ward C.M."/>
            <person name="Perry K.D."/>
            <person name="Baker G."/>
            <person name="Powis K."/>
            <person name="Heckel D.G."/>
            <person name="Baxter S.W."/>
        </authorList>
    </citation>
    <scope>NUCLEOTIDE SEQUENCE [LARGE SCALE GENOMIC DNA]</scope>
    <source>
        <strain evidence="1 2">LV</strain>
        <tissue evidence="1">Single pupa</tissue>
    </source>
</reference>
<gene>
    <name evidence="1" type="ORF">JYU34_018253</name>
</gene>
<evidence type="ECO:0000313" key="2">
    <source>
        <dbReference type="Proteomes" id="UP000823941"/>
    </source>
</evidence>
<name>A0ABQ7Q034_PLUXY</name>
<sequence length="91" mass="10080">MQPSRDGSLLLASATTTWRPLSALWSMKEFEQQRFPTASISHHRLAAAICAVEHEGVRAAPSRDGSLLLASATTAWRPLSALWSMKEFEQQ</sequence>
<accession>A0ABQ7Q034</accession>
<proteinExistence type="predicted"/>